<dbReference type="Pfam" id="PF05567">
    <property type="entry name" value="T4P_PilY1"/>
    <property type="match status" value="1"/>
</dbReference>
<comment type="subcellular location">
    <subcellularLocation>
        <location evidence="1">Fimbrium</location>
    </subcellularLocation>
</comment>
<dbReference type="EMBL" id="JANIBM010000008">
    <property type="protein sequence ID" value="MCQ8181338.1"/>
    <property type="molecule type" value="Genomic_DNA"/>
</dbReference>
<keyword evidence="3" id="KW-1029">Fimbrium biogenesis</keyword>
<keyword evidence="8" id="KW-0732">Signal</keyword>
<dbReference type="InterPro" id="IPR008707">
    <property type="entry name" value="B-propeller_PilY1"/>
</dbReference>
<feature type="chain" id="PRO_5045603140" evidence="8">
    <location>
        <begin position="24"/>
        <end position="1649"/>
    </location>
</feature>
<feature type="region of interest" description="Disordered" evidence="7">
    <location>
        <begin position="421"/>
        <end position="447"/>
    </location>
</feature>
<sequence length="1649" mass="175974">MKNRFTKLLPIAVLAAISFGSRAAQLNLADTPLFLTSSTTPILMLNISKDHQLSFKAFDDYSDLDNDGTPETSYKHSFDYYGYFDSYKCYTYSTTNKRFEPSTTTSNKYCSGAWSGNFLNWASMTRMDTIRKILYGGLRSTDTGNTSSTTTTTTPPVTSTPVATGSASPASAYTLTDTTLTNTSQGSRYNGPNTLCSLLPITSPESAPSADSAASATQNGPTTDGTPTNSTPTNSTAITTYTDTPLGTVTTTTYTTSYNTSFNRTTSTFYTKTYTTTYTVTSRNDSLGGGMCSTRVRPYTNTYTKTFTSTSTTPYESTTTSTTTTTTGPVAGTTVLQRSYLPNDAHSFAKFYSGSDLTQLTPFTSTEVASGITLCNTTVSSTTLSQNVTDDPLIRVAKGNYSLWASNERWQCRWSEEKAASNGNVSSSSGISAQSDNPSKSSQGLGSQDYSAKIKVCDSNYIGTENCKIYPDGTRKPIGLLQTYGDDNKVRFGLMTGSYGKNKSGGVLRKNASSLSDEINVSTNGTFKTAPTTGAIINTLNKVRIYGYRHDDGTYFGVTGSAGCSWGLNTFSNGSCNNWGNPQSEILLASLRYLAGKSASSTFNVDDSGYISGLTTASVSDPVIPAQWCATQNIIQFNASTSSYDGDELGAVTDLGASDMNTLTNTVGTGENIPGNSFFVGENGFNNNQLCTAKTVSNLSDVRGTCPDAPRLSGSYHMAGLAHYSHTNDIRSDLQGKQLVTTYGVALSPQVPKIVVPVPGSSTKTVTILPACQNTDIGGNCAIVDFKIVSQSSTATTNTGKLYINWEDSEQGGDFDQDQWGILSYSVTSTQATITTDVIAQSTPYPMGFGYIISGTTKDGFHAHSGINTYDYTDPQGTTACANCNTSDAATSVTYTIGSSSANSLQQPLYYAAKWGGFIDANNDNKPNAKAEWDSNLDDKPDRYFFAIDPKNLETSLKSALDDVLKRTAAASAAAANSTSIQSGTMLYQAQFNSTDWSGHLFNFPVNSSGFVVDVNSDGRLDINDANWDAGTLIPAATARNIYTFNQSVGTTFLWDNLSAGQQTNLQTSSSGVLGSTTTGQNRLNWIRGDASFEVRNGGTFRNRNSTTLADVIDSDPLFTKNESYGYEHLPTSTPGQSTYLQFVTNKTSGSTPRIPMVYVGANDGMLHGFRADTGNINSGKEILAYVPAGTYNNLSKLTDTDYAHTYYVDGSPTISDAYLNGSWKTVLVGGLNKGGKSIYALNISNPGAFSPAADVLWEYQGTDADTGNVGTTDINALGLTYSQPQIGLLNDGTWVAIFGNGYNSAAEKAFLYIVNLNTGTLIKKIPTNTSTGNGLSTPKLYDSNGDKIIDYVYAGDLQGNLWKFDLTSTSSTGWGLANAGVPLFTAERTTGVTQPITAQPVLGAHSDGGILVFFGTGRYLTTTDVTNAEVQSFYAIWDKPSTTGTVTRSNLVAQTINEEITKGTTRTITDCTDDPLTPTNECLITYQYNLRGTSANSVDYSTKRGWYMDLLPSSGTAQGERVISSALLKLDRIIFLTAIPSSDPCSPGGTSWLMEVDFKTGGATATSSFDLNNDDKFDSKDTLPSGNTASGAQFSVGMVKSLVWLDKEGTGIAVKEGSGTSSNIESIKNKGQTASAGTANRLYWLQIQ</sequence>
<dbReference type="RefSeq" id="WP_256610626.1">
    <property type="nucleotide sequence ID" value="NZ_JANIBM010000008.1"/>
</dbReference>
<comment type="similarity">
    <text evidence="2">Belongs to the PilY1 family.</text>
</comment>
<protein>
    <submittedName>
        <fullName evidence="10">PilC/PilY family type IV pilus protein</fullName>
    </submittedName>
</protein>
<evidence type="ECO:0000256" key="6">
    <source>
        <dbReference type="ARBA" id="ARBA00023263"/>
    </source>
</evidence>
<evidence type="ECO:0000313" key="11">
    <source>
        <dbReference type="Proteomes" id="UP001524569"/>
    </source>
</evidence>
<keyword evidence="11" id="KW-1185">Reference proteome</keyword>
<evidence type="ECO:0000256" key="5">
    <source>
        <dbReference type="ARBA" id="ARBA00022837"/>
    </source>
</evidence>
<evidence type="ECO:0000256" key="7">
    <source>
        <dbReference type="SAM" id="MobiDB-lite"/>
    </source>
</evidence>
<evidence type="ECO:0000313" key="10">
    <source>
        <dbReference type="EMBL" id="MCQ8181338.1"/>
    </source>
</evidence>
<evidence type="ECO:0000256" key="4">
    <source>
        <dbReference type="ARBA" id="ARBA00022723"/>
    </source>
</evidence>
<feature type="compositionally biased region" description="Low complexity" evidence="7">
    <location>
        <begin position="203"/>
        <end position="245"/>
    </location>
</feature>
<accession>A0ABT1UHL4</accession>
<comment type="caution">
    <text evidence="10">The sequence shown here is derived from an EMBL/GenBank/DDBJ whole genome shotgun (WGS) entry which is preliminary data.</text>
</comment>
<name>A0ABT1UHL4_9GAMM</name>
<feature type="domain" description="PilY1 beta-propeller" evidence="9">
    <location>
        <begin position="1150"/>
        <end position="1460"/>
    </location>
</feature>
<keyword evidence="4" id="KW-0479">Metal-binding</keyword>
<gene>
    <name evidence="10" type="ORF">NP603_09475</name>
</gene>
<feature type="compositionally biased region" description="Polar residues" evidence="7">
    <location>
        <begin position="438"/>
        <end position="447"/>
    </location>
</feature>
<evidence type="ECO:0000256" key="8">
    <source>
        <dbReference type="SAM" id="SignalP"/>
    </source>
</evidence>
<keyword evidence="6" id="KW-0281">Fimbrium</keyword>
<dbReference type="InterPro" id="IPR011047">
    <property type="entry name" value="Quinoprotein_ADH-like_sf"/>
</dbReference>
<dbReference type="Proteomes" id="UP001524569">
    <property type="component" value="Unassembled WGS sequence"/>
</dbReference>
<feature type="compositionally biased region" description="Low complexity" evidence="7">
    <location>
        <begin position="141"/>
        <end position="166"/>
    </location>
</feature>
<feature type="compositionally biased region" description="Low complexity" evidence="7">
    <location>
        <begin position="421"/>
        <end position="437"/>
    </location>
</feature>
<evidence type="ECO:0000256" key="2">
    <source>
        <dbReference type="ARBA" id="ARBA00008387"/>
    </source>
</evidence>
<proteinExistence type="inferred from homology"/>
<reference evidence="10 11" key="1">
    <citation type="submission" date="2022-07" db="EMBL/GenBank/DDBJ databases">
        <title>Methylomonas rivi sp. nov., Methylomonas rosea sp. nov., Methylomonas aureus sp. nov. and Methylomonas subterranea sp. nov., four novel methanotrophs isolated from a freshwater creek and the deep terrestrial subsurface.</title>
        <authorList>
            <person name="Abin C."/>
            <person name="Sankaranarayanan K."/>
            <person name="Garner C."/>
            <person name="Sindelar R."/>
            <person name="Kotary K."/>
            <person name="Garner R."/>
            <person name="Barclay S."/>
            <person name="Lawson P."/>
            <person name="Krumholz L."/>
        </authorList>
    </citation>
    <scope>NUCLEOTIDE SEQUENCE [LARGE SCALE GENOMIC DNA]</scope>
    <source>
        <strain evidence="10 11">SURF-1</strain>
    </source>
</reference>
<dbReference type="SUPFAM" id="SSF50998">
    <property type="entry name" value="Quinoprotein alcohol dehydrogenase-like"/>
    <property type="match status" value="1"/>
</dbReference>
<feature type="signal peptide" evidence="8">
    <location>
        <begin position="1"/>
        <end position="23"/>
    </location>
</feature>
<evidence type="ECO:0000256" key="3">
    <source>
        <dbReference type="ARBA" id="ARBA00022558"/>
    </source>
</evidence>
<evidence type="ECO:0000256" key="1">
    <source>
        <dbReference type="ARBA" id="ARBA00004561"/>
    </source>
</evidence>
<evidence type="ECO:0000259" key="9">
    <source>
        <dbReference type="Pfam" id="PF05567"/>
    </source>
</evidence>
<feature type="region of interest" description="Disordered" evidence="7">
    <location>
        <begin position="141"/>
        <end position="169"/>
    </location>
</feature>
<keyword evidence="5" id="KW-0106">Calcium</keyword>
<organism evidence="10 11">
    <name type="scientific">Methylomonas aurea</name>
    <dbReference type="NCBI Taxonomy" id="2952224"/>
    <lineage>
        <taxon>Bacteria</taxon>
        <taxon>Pseudomonadati</taxon>
        <taxon>Pseudomonadota</taxon>
        <taxon>Gammaproteobacteria</taxon>
        <taxon>Methylococcales</taxon>
        <taxon>Methylococcaceae</taxon>
        <taxon>Methylomonas</taxon>
    </lineage>
</organism>
<feature type="region of interest" description="Disordered" evidence="7">
    <location>
        <begin position="198"/>
        <end position="245"/>
    </location>
</feature>